<dbReference type="InterPro" id="IPR036865">
    <property type="entry name" value="CRAL-TRIO_dom_sf"/>
</dbReference>
<name>A0A1D6NYG6_MAIZE</name>
<dbReference type="PANTHER" id="PTHR45657:SF9">
    <property type="entry name" value="OS08G0497300 PROTEIN"/>
    <property type="match status" value="1"/>
</dbReference>
<dbReference type="PANTHER" id="PTHR45657">
    <property type="entry name" value="CRAL-TRIO DOMAIN-CONTAINING PROTEIN YKL091C-RELATED"/>
    <property type="match status" value="1"/>
</dbReference>
<accession>A0A1D6NYG6</accession>
<proteinExistence type="predicted"/>
<dbReference type="SMR" id="A0A1D6NYG6"/>
<organism evidence="1">
    <name type="scientific">Zea mays</name>
    <name type="common">Maize</name>
    <dbReference type="NCBI Taxonomy" id="4577"/>
    <lineage>
        <taxon>Eukaryota</taxon>
        <taxon>Viridiplantae</taxon>
        <taxon>Streptophyta</taxon>
        <taxon>Embryophyta</taxon>
        <taxon>Tracheophyta</taxon>
        <taxon>Spermatophyta</taxon>
        <taxon>Magnoliopsida</taxon>
        <taxon>Liliopsida</taxon>
        <taxon>Poales</taxon>
        <taxon>Poaceae</taxon>
        <taxon>PACMAD clade</taxon>
        <taxon>Panicoideae</taxon>
        <taxon>Andropogonodae</taxon>
        <taxon>Andropogoneae</taxon>
        <taxon>Tripsacinae</taxon>
        <taxon>Zea</taxon>
    </lineage>
</organism>
<dbReference type="SUPFAM" id="SSF52087">
    <property type="entry name" value="CRAL/TRIO domain"/>
    <property type="match status" value="1"/>
</dbReference>
<dbReference type="PaxDb" id="4577-GRMZM2G109586_P01"/>
<dbReference type="EMBL" id="CM000785">
    <property type="protein sequence ID" value="AQL03033.1"/>
    <property type="molecule type" value="Genomic_DNA"/>
</dbReference>
<dbReference type="STRING" id="4577.A0A1D6NYG6"/>
<dbReference type="InterPro" id="IPR051026">
    <property type="entry name" value="PI/PC_transfer"/>
</dbReference>
<protein>
    <submittedName>
        <fullName evidence="1">Phosphatidylinositol/phosphatidylcholine transfer protein SFH13</fullName>
    </submittedName>
</protein>
<gene>
    <name evidence="1" type="ORF">ZEAMMB73_Zm00001d045718</name>
</gene>
<dbReference type="Gene3D" id="3.40.525.10">
    <property type="entry name" value="CRAL-TRIO lipid binding domain"/>
    <property type="match status" value="2"/>
</dbReference>
<evidence type="ECO:0000313" key="1">
    <source>
        <dbReference type="EMBL" id="AQL03033.1"/>
    </source>
</evidence>
<reference evidence="1" key="1">
    <citation type="submission" date="2015-12" db="EMBL/GenBank/DDBJ databases">
        <title>Update maize B73 reference genome by single molecule sequencing technologies.</title>
        <authorList>
            <consortium name="Maize Genome Sequencing Project"/>
            <person name="Ware D."/>
        </authorList>
    </citation>
    <scope>NUCLEOTIDE SEQUENCE</scope>
    <source>
        <tissue evidence="1">Seedling</tissue>
    </source>
</reference>
<dbReference type="InParanoid" id="A0A1D6NYG6"/>
<dbReference type="ExpressionAtlas" id="A0A1D6NYG6">
    <property type="expression patterns" value="baseline and differential"/>
</dbReference>
<sequence>MCSQMDRYIKYHVQEFDRAFRERFPACTLAAKRHIDSTTTILDVQGVGFKNFSRTARELVNRMQKIDSDYYPEVIILFEGVLGSNYQSRLLEVIDSSELPELLGGSCTCSDKGGCLGSNKGPWNDPYILKLIHNLEAGCMRETTKPVSEGGERSSSSFRLEQMKWQGMLSDISNAESGSDVDDFGPSFVHKVSGYGCLTPVREEVKGTDCATYLSCDDQSHPDMVPEFYHGVQRTTEMVQKQMADFRQYSTNR</sequence>
<dbReference type="AlphaFoldDB" id="A0A1D6NYG6"/>